<dbReference type="InterPro" id="IPR012340">
    <property type="entry name" value="NA-bd_OB-fold"/>
</dbReference>
<dbReference type="GO" id="GO:0000400">
    <property type="term" value="F:four-way junction DNA binding"/>
    <property type="evidence" value="ECO:0007669"/>
    <property type="project" value="UniProtKB-UniRule"/>
</dbReference>
<evidence type="ECO:0000256" key="1">
    <source>
        <dbReference type="ARBA" id="ARBA00022490"/>
    </source>
</evidence>
<keyword evidence="4 6" id="KW-0233">DNA recombination</keyword>
<dbReference type="GO" id="GO:0009378">
    <property type="term" value="F:four-way junction helicase activity"/>
    <property type="evidence" value="ECO:0007669"/>
    <property type="project" value="InterPro"/>
</dbReference>
<dbReference type="AlphaFoldDB" id="A0A2W5FI42"/>
<feature type="region of interest" description="Domain III" evidence="6">
    <location>
        <begin position="159"/>
        <end position="208"/>
    </location>
</feature>
<dbReference type="Proteomes" id="UP000249739">
    <property type="component" value="Unassembled WGS sequence"/>
</dbReference>
<protein>
    <recommendedName>
        <fullName evidence="6">Holliday junction branch migration complex subunit RuvA</fullName>
    </recommendedName>
</protein>
<evidence type="ECO:0000256" key="2">
    <source>
        <dbReference type="ARBA" id="ARBA00022763"/>
    </source>
</evidence>
<sequence length="208" mass="22226">MFAKLTGKIDTLFQDSLILDVNGVGYHVFASGRTLGVIGNHGDAASLLIETHVREDHIHLYGFASAAERDWFKILTAVQGVGARSGLAILTACPPDKLIIAIAANDTAILRQAEGVGPKLATRIVSELKSKVENMNIGVVPVADFAPKKKGEIEKSAVPNVDQDAVSALVNLGYGRTEAFSAVMYVRQKSNDNSLNEIIKLALKELSS</sequence>
<evidence type="ECO:0000256" key="5">
    <source>
        <dbReference type="ARBA" id="ARBA00023204"/>
    </source>
</evidence>
<keyword evidence="2 6" id="KW-0227">DNA damage</keyword>
<organism evidence="9 10">
    <name type="scientific">Micavibrio aeruginosavorus</name>
    <dbReference type="NCBI Taxonomy" id="349221"/>
    <lineage>
        <taxon>Bacteria</taxon>
        <taxon>Pseudomonadati</taxon>
        <taxon>Bdellovibrionota</taxon>
        <taxon>Bdellovibrionia</taxon>
        <taxon>Bdellovibrionales</taxon>
        <taxon>Pseudobdellovibrionaceae</taxon>
        <taxon>Micavibrio</taxon>
    </lineage>
</organism>
<comment type="domain">
    <text evidence="6">Has three domains with a flexible linker between the domains II and III and assumes an 'L' shape. Domain III is highly mobile and contacts RuvB.</text>
</comment>
<dbReference type="InterPro" id="IPR036267">
    <property type="entry name" value="RuvA_C_sf"/>
</dbReference>
<dbReference type="Gene3D" id="1.10.150.20">
    <property type="entry name" value="5' to 3' exonuclease, C-terminal subdomain"/>
    <property type="match status" value="1"/>
</dbReference>
<dbReference type="InterPro" id="IPR000085">
    <property type="entry name" value="RuvA"/>
</dbReference>
<comment type="function">
    <text evidence="6">The RuvA-RuvB-RuvC complex processes Holliday junction (HJ) DNA during genetic recombination and DNA repair, while the RuvA-RuvB complex plays an important role in the rescue of blocked DNA replication forks via replication fork reversal (RFR). RuvA specifically binds to HJ cruciform DNA, conferring on it an open structure. The RuvB hexamer acts as an ATP-dependent pump, pulling dsDNA into and through the RuvAB complex. HJ branch migration allows RuvC to scan DNA until it finds its consensus sequence, where it cleaves and resolves the cruciform DNA.</text>
</comment>
<dbReference type="Pfam" id="PF14520">
    <property type="entry name" value="HHH_5"/>
    <property type="match status" value="1"/>
</dbReference>
<dbReference type="GO" id="GO:0005524">
    <property type="term" value="F:ATP binding"/>
    <property type="evidence" value="ECO:0007669"/>
    <property type="project" value="InterPro"/>
</dbReference>
<dbReference type="NCBIfam" id="TIGR00084">
    <property type="entry name" value="ruvA"/>
    <property type="match status" value="1"/>
</dbReference>
<feature type="region of interest" description="Domain I" evidence="6">
    <location>
        <begin position="1"/>
        <end position="64"/>
    </location>
</feature>
<dbReference type="EMBL" id="QFOT01000061">
    <property type="protein sequence ID" value="PZP55581.1"/>
    <property type="molecule type" value="Genomic_DNA"/>
</dbReference>
<feature type="domain" description="DNA helicase Holliday junction RuvA type" evidence="7">
    <location>
        <begin position="1"/>
        <end position="62"/>
    </location>
</feature>
<dbReference type="GO" id="GO:0009379">
    <property type="term" value="C:Holliday junction helicase complex"/>
    <property type="evidence" value="ECO:0007669"/>
    <property type="project" value="InterPro"/>
</dbReference>
<name>A0A2W5FI42_9BACT</name>
<evidence type="ECO:0000256" key="3">
    <source>
        <dbReference type="ARBA" id="ARBA00023125"/>
    </source>
</evidence>
<keyword evidence="5 6" id="KW-0234">DNA repair</keyword>
<dbReference type="InterPro" id="IPR013849">
    <property type="entry name" value="DNA_helicase_Holl-junc_RuvA_I"/>
</dbReference>
<dbReference type="GO" id="GO:0005737">
    <property type="term" value="C:cytoplasm"/>
    <property type="evidence" value="ECO:0007669"/>
    <property type="project" value="UniProtKB-SubCell"/>
</dbReference>
<comment type="caution">
    <text evidence="9">The sequence shown here is derived from an EMBL/GenBank/DDBJ whole genome shotgun (WGS) entry which is preliminary data.</text>
</comment>
<dbReference type="HAMAP" id="MF_00031">
    <property type="entry name" value="DNA_HJ_migration_RuvA"/>
    <property type="match status" value="1"/>
</dbReference>
<dbReference type="GO" id="GO:0006310">
    <property type="term" value="P:DNA recombination"/>
    <property type="evidence" value="ECO:0007669"/>
    <property type="project" value="UniProtKB-UniRule"/>
</dbReference>
<proteinExistence type="inferred from homology"/>
<dbReference type="Pfam" id="PF07499">
    <property type="entry name" value="RuvA_C"/>
    <property type="match status" value="1"/>
</dbReference>
<dbReference type="GO" id="GO:0048476">
    <property type="term" value="C:Holliday junction resolvase complex"/>
    <property type="evidence" value="ECO:0007669"/>
    <property type="project" value="UniProtKB-UniRule"/>
</dbReference>
<gene>
    <name evidence="6" type="primary">ruvA</name>
    <name evidence="9" type="ORF">DI586_06385</name>
</gene>
<evidence type="ECO:0000313" key="9">
    <source>
        <dbReference type="EMBL" id="PZP55581.1"/>
    </source>
</evidence>
<evidence type="ECO:0000259" key="7">
    <source>
        <dbReference type="Pfam" id="PF01330"/>
    </source>
</evidence>
<accession>A0A2W5FI42</accession>
<dbReference type="InterPro" id="IPR011114">
    <property type="entry name" value="RuvA_C"/>
</dbReference>
<comment type="similarity">
    <text evidence="6">Belongs to the RuvA family.</text>
</comment>
<evidence type="ECO:0000256" key="6">
    <source>
        <dbReference type="HAMAP-Rule" id="MF_00031"/>
    </source>
</evidence>
<keyword evidence="1 6" id="KW-0963">Cytoplasm</keyword>
<evidence type="ECO:0000313" key="10">
    <source>
        <dbReference type="Proteomes" id="UP000249739"/>
    </source>
</evidence>
<dbReference type="Gene3D" id="1.10.8.10">
    <property type="entry name" value="DNA helicase RuvA subunit, C-terminal domain"/>
    <property type="match status" value="1"/>
</dbReference>
<comment type="subcellular location">
    <subcellularLocation>
        <location evidence="6">Cytoplasm</location>
    </subcellularLocation>
</comment>
<keyword evidence="3 6" id="KW-0238">DNA-binding</keyword>
<dbReference type="SUPFAM" id="SSF46929">
    <property type="entry name" value="DNA helicase RuvA subunit, C-terminal domain"/>
    <property type="match status" value="1"/>
</dbReference>
<evidence type="ECO:0000259" key="8">
    <source>
        <dbReference type="Pfam" id="PF07499"/>
    </source>
</evidence>
<evidence type="ECO:0000256" key="4">
    <source>
        <dbReference type="ARBA" id="ARBA00023172"/>
    </source>
</evidence>
<comment type="subunit">
    <text evidence="6">Homotetramer. Forms an RuvA(8)-RuvB(12)-Holliday junction (HJ) complex. HJ DNA is sandwiched between 2 RuvA tetramers; dsDNA enters through RuvA and exits via RuvB. An RuvB hexamer assembles on each DNA strand where it exits the tetramer. Each RuvB hexamer is contacted by two RuvA subunits (via domain III) on 2 adjacent RuvB subunits; this complex drives branch migration. In the full resolvosome a probable DNA-RuvA(4)-RuvB(12)-RuvC(2) complex forms which resolves the HJ.</text>
</comment>
<dbReference type="InterPro" id="IPR010994">
    <property type="entry name" value="RuvA_2-like"/>
</dbReference>
<comment type="caution">
    <text evidence="6">Lacks conserved residue(s) required for the propagation of feature annotation.</text>
</comment>
<dbReference type="Pfam" id="PF01330">
    <property type="entry name" value="RuvA_N"/>
    <property type="match status" value="1"/>
</dbReference>
<dbReference type="GO" id="GO:0006281">
    <property type="term" value="P:DNA repair"/>
    <property type="evidence" value="ECO:0007669"/>
    <property type="project" value="UniProtKB-UniRule"/>
</dbReference>
<dbReference type="CDD" id="cd14332">
    <property type="entry name" value="UBA_RuvA_C"/>
    <property type="match status" value="1"/>
</dbReference>
<reference evidence="9 10" key="1">
    <citation type="submission" date="2017-08" db="EMBL/GenBank/DDBJ databases">
        <title>Infants hospitalized years apart are colonized by the same room-sourced microbial strains.</title>
        <authorList>
            <person name="Brooks B."/>
            <person name="Olm M.R."/>
            <person name="Firek B.A."/>
            <person name="Baker R."/>
            <person name="Thomas B.C."/>
            <person name="Morowitz M.J."/>
            <person name="Banfield J.F."/>
        </authorList>
    </citation>
    <scope>NUCLEOTIDE SEQUENCE [LARGE SCALE GENOMIC DNA]</scope>
    <source>
        <strain evidence="9">S2_006_000_R2_64</strain>
    </source>
</reference>
<dbReference type="SUPFAM" id="SSF50249">
    <property type="entry name" value="Nucleic acid-binding proteins"/>
    <property type="match status" value="1"/>
</dbReference>
<dbReference type="Gene3D" id="2.40.50.140">
    <property type="entry name" value="Nucleic acid-binding proteins"/>
    <property type="match status" value="1"/>
</dbReference>
<feature type="domain" description="Holliday junction DNA helicase RuvA C-terminal" evidence="8">
    <location>
        <begin position="163"/>
        <end position="207"/>
    </location>
</feature>
<dbReference type="SUPFAM" id="SSF47781">
    <property type="entry name" value="RuvA domain 2-like"/>
    <property type="match status" value="1"/>
</dbReference>